<proteinExistence type="predicted"/>
<dbReference type="RefSeq" id="WP_380693665.1">
    <property type="nucleotide sequence ID" value="NZ_JBHRYR010000002.1"/>
</dbReference>
<gene>
    <name evidence="4" type="ORF">ACFOOG_04115</name>
</gene>
<dbReference type="PANTHER" id="PTHR44591">
    <property type="entry name" value="STRESS RESPONSE REGULATOR PROTEIN 1"/>
    <property type="match status" value="1"/>
</dbReference>
<dbReference type="InterPro" id="IPR050595">
    <property type="entry name" value="Bact_response_regulator"/>
</dbReference>
<reference evidence="5" key="1">
    <citation type="journal article" date="2019" name="Int. J. Syst. Evol. Microbiol.">
        <title>The Global Catalogue of Microorganisms (GCM) 10K type strain sequencing project: providing services to taxonomists for standard genome sequencing and annotation.</title>
        <authorList>
            <consortium name="The Broad Institute Genomics Platform"/>
            <consortium name="The Broad Institute Genome Sequencing Center for Infectious Disease"/>
            <person name="Wu L."/>
            <person name="Ma J."/>
        </authorList>
    </citation>
    <scope>NUCLEOTIDE SEQUENCE [LARGE SCALE GENOMIC DNA]</scope>
    <source>
        <strain evidence="5">IBRC 10765</strain>
    </source>
</reference>
<dbReference type="InterPro" id="IPR011006">
    <property type="entry name" value="CheY-like_superfamily"/>
</dbReference>
<evidence type="ECO:0000313" key="4">
    <source>
        <dbReference type="EMBL" id="MFC3852013.1"/>
    </source>
</evidence>
<name>A0ABV7ZW60_9GAMM</name>
<evidence type="ECO:0000259" key="3">
    <source>
        <dbReference type="PROSITE" id="PS50110"/>
    </source>
</evidence>
<dbReference type="InterPro" id="IPR001789">
    <property type="entry name" value="Sig_transdc_resp-reg_receiver"/>
</dbReference>
<evidence type="ECO:0000313" key="5">
    <source>
        <dbReference type="Proteomes" id="UP001595617"/>
    </source>
</evidence>
<protein>
    <submittedName>
        <fullName evidence="4">Response regulator</fullName>
    </submittedName>
</protein>
<dbReference type="SUPFAM" id="SSF52172">
    <property type="entry name" value="CheY-like"/>
    <property type="match status" value="1"/>
</dbReference>
<feature type="domain" description="Response regulatory" evidence="3">
    <location>
        <begin position="9"/>
        <end position="126"/>
    </location>
</feature>
<dbReference type="Gene3D" id="3.40.50.2300">
    <property type="match status" value="1"/>
</dbReference>
<dbReference type="EMBL" id="JBHRYR010000002">
    <property type="protein sequence ID" value="MFC3852013.1"/>
    <property type="molecule type" value="Genomic_DNA"/>
</dbReference>
<feature type="modified residue" description="4-aspartylphosphate" evidence="2">
    <location>
        <position position="59"/>
    </location>
</feature>
<accession>A0ABV7ZW60</accession>
<dbReference type="CDD" id="cd17552">
    <property type="entry name" value="REC_RR468-like"/>
    <property type="match status" value="1"/>
</dbReference>
<sequence length="129" mass="14276">MMSQNPLNRIMYVEDDPSIQRLVQLTLERVGGFQVQVCDSGEQALRDVSEFKPDLILLDVMMPGMDGPQTLAALREAPTTERIPVVFMTAKAGADEVRQLMAMGVQGVIIKPFNPMTLAAEIQTIWDAI</sequence>
<dbReference type="PANTHER" id="PTHR44591:SF3">
    <property type="entry name" value="RESPONSE REGULATORY DOMAIN-CONTAINING PROTEIN"/>
    <property type="match status" value="1"/>
</dbReference>
<dbReference type="Pfam" id="PF00072">
    <property type="entry name" value="Response_reg"/>
    <property type="match status" value="1"/>
</dbReference>
<dbReference type="SMART" id="SM00448">
    <property type="entry name" value="REC"/>
    <property type="match status" value="1"/>
</dbReference>
<organism evidence="4 5">
    <name type="scientific">Saccharospirillum mangrovi</name>
    <dbReference type="NCBI Taxonomy" id="2161747"/>
    <lineage>
        <taxon>Bacteria</taxon>
        <taxon>Pseudomonadati</taxon>
        <taxon>Pseudomonadota</taxon>
        <taxon>Gammaproteobacteria</taxon>
        <taxon>Oceanospirillales</taxon>
        <taxon>Saccharospirillaceae</taxon>
        <taxon>Saccharospirillum</taxon>
    </lineage>
</organism>
<keyword evidence="5" id="KW-1185">Reference proteome</keyword>
<keyword evidence="1 2" id="KW-0597">Phosphoprotein</keyword>
<dbReference type="Proteomes" id="UP001595617">
    <property type="component" value="Unassembled WGS sequence"/>
</dbReference>
<comment type="caution">
    <text evidence="4">The sequence shown here is derived from an EMBL/GenBank/DDBJ whole genome shotgun (WGS) entry which is preliminary data.</text>
</comment>
<dbReference type="PROSITE" id="PS50110">
    <property type="entry name" value="RESPONSE_REGULATORY"/>
    <property type="match status" value="1"/>
</dbReference>
<evidence type="ECO:0000256" key="2">
    <source>
        <dbReference type="PROSITE-ProRule" id="PRU00169"/>
    </source>
</evidence>
<evidence type="ECO:0000256" key="1">
    <source>
        <dbReference type="ARBA" id="ARBA00022553"/>
    </source>
</evidence>